<dbReference type="SUPFAM" id="SSF50814">
    <property type="entry name" value="Lipocalins"/>
    <property type="match status" value="1"/>
</dbReference>
<dbReference type="CDD" id="cd19438">
    <property type="entry name" value="lipocalin_Blc-like"/>
    <property type="match status" value="1"/>
</dbReference>
<keyword evidence="2" id="KW-0449">Lipoprotein</keyword>
<dbReference type="PIRSF" id="PIRSF036893">
    <property type="entry name" value="Lipocalin_ApoD"/>
    <property type="match status" value="1"/>
</dbReference>
<sequence length="191" mass="22005">MSVMRQLRVLFAACLLVALVACASQPVAPVRTAQVDLPRFTGSWYVIAMIPYFAERGNVETRYEYSLKDDDTLQVKYWFKEGFDQPLQVREAKASVHEDSANRRWTLWFGGVVPAKFNILEVAPDYSWALINYPGRDMGWIFARSPTIDDALYRQLVRKMRDYNINARQLVRVPQLPEQVGQPGFDTPEEP</sequence>
<dbReference type="EMBL" id="LDJL01000006">
    <property type="protein sequence ID" value="KRG70400.1"/>
    <property type="molecule type" value="Genomic_DNA"/>
</dbReference>
<gene>
    <name evidence="4" type="ORF">ABB29_06490</name>
</gene>
<feature type="chain" id="PRO_5013434511" description="Outer membrane lipoprotein Blc" evidence="2">
    <location>
        <begin position="24"/>
        <end position="191"/>
    </location>
</feature>
<comment type="function">
    <text evidence="2">Involved in the storage or transport of lipids necessary for membrane maintenance under stressful conditions. Displays a binding preference for lysophospholipids.</text>
</comment>
<dbReference type="InterPro" id="IPR022271">
    <property type="entry name" value="Lipocalin_ApoD"/>
</dbReference>
<dbReference type="PANTHER" id="PTHR10612:SF34">
    <property type="entry name" value="APOLIPOPROTEIN D"/>
    <property type="match status" value="1"/>
</dbReference>
<dbReference type="Pfam" id="PF08212">
    <property type="entry name" value="Lipocalin_2"/>
    <property type="match status" value="1"/>
</dbReference>
<dbReference type="InterPro" id="IPR012674">
    <property type="entry name" value="Calycin"/>
</dbReference>
<dbReference type="PATRIC" id="fig|344882.3.peg.2635"/>
<reference evidence="4 5" key="1">
    <citation type="submission" date="2015-05" db="EMBL/GenBank/DDBJ databases">
        <title>Genome sequencing and analysis of members of genus Stenotrophomonas.</title>
        <authorList>
            <person name="Patil P.P."/>
            <person name="Midha S."/>
            <person name="Patil P.B."/>
        </authorList>
    </citation>
    <scope>NUCLEOTIDE SEQUENCE [LARGE SCALE GENOMIC DNA]</scope>
    <source>
        <strain evidence="4 5">DSM 21858</strain>
    </source>
</reference>
<evidence type="ECO:0000313" key="5">
    <source>
        <dbReference type="Proteomes" id="UP000052052"/>
    </source>
</evidence>
<dbReference type="AlphaFoldDB" id="A0A0R0CLI5"/>
<evidence type="ECO:0000256" key="2">
    <source>
        <dbReference type="PIRNR" id="PIRNR036893"/>
    </source>
</evidence>
<accession>A0A0R0CLI5</accession>
<keyword evidence="2" id="KW-0732">Signal</keyword>
<protein>
    <recommendedName>
        <fullName evidence="2">Outer membrane lipoprotein Blc</fullName>
    </recommendedName>
</protein>
<comment type="subcellular location">
    <subcellularLocation>
        <location evidence="2">Cell outer membrane</location>
    </subcellularLocation>
</comment>
<dbReference type="STRING" id="344882.ABB29_06490"/>
<dbReference type="Gene3D" id="2.40.128.20">
    <property type="match status" value="1"/>
</dbReference>
<keyword evidence="2" id="KW-0446">Lipid-binding</keyword>
<feature type="signal peptide" evidence="2">
    <location>
        <begin position="1"/>
        <end position="23"/>
    </location>
</feature>
<proteinExistence type="inferred from homology"/>
<organism evidence="4 5">
    <name type="scientific">Pseudoxanthomonas dokdonensis</name>
    <dbReference type="NCBI Taxonomy" id="344882"/>
    <lineage>
        <taxon>Bacteria</taxon>
        <taxon>Pseudomonadati</taxon>
        <taxon>Pseudomonadota</taxon>
        <taxon>Gammaproteobacteria</taxon>
        <taxon>Lysobacterales</taxon>
        <taxon>Lysobacteraceae</taxon>
        <taxon>Pseudoxanthomonas</taxon>
    </lineage>
</organism>
<comment type="caution">
    <text evidence="4">The sequence shown here is derived from an EMBL/GenBank/DDBJ whole genome shotgun (WGS) entry which is preliminary data.</text>
</comment>
<evidence type="ECO:0000256" key="1">
    <source>
        <dbReference type="ARBA" id="ARBA00006889"/>
    </source>
</evidence>
<comment type="similarity">
    <text evidence="1 2">Belongs to the calycin superfamily. Lipocalin family.</text>
</comment>
<keyword evidence="2" id="KW-0998">Cell outer membrane</keyword>
<comment type="subunit">
    <text evidence="2">Homodimer.</text>
</comment>
<evidence type="ECO:0000259" key="3">
    <source>
        <dbReference type="Pfam" id="PF08212"/>
    </source>
</evidence>
<feature type="domain" description="Lipocalin/cytosolic fatty-acid binding" evidence="3">
    <location>
        <begin position="35"/>
        <end position="175"/>
    </location>
</feature>
<dbReference type="InterPro" id="IPR047202">
    <property type="entry name" value="Lipocalin_Blc-like_dom"/>
</dbReference>
<dbReference type="GO" id="GO:0008289">
    <property type="term" value="F:lipid binding"/>
    <property type="evidence" value="ECO:0007669"/>
    <property type="project" value="UniProtKB-UniRule"/>
</dbReference>
<dbReference type="RefSeq" id="WP_245622556.1">
    <property type="nucleotide sequence ID" value="NZ_LDJL01000006.1"/>
</dbReference>
<dbReference type="GO" id="GO:0009279">
    <property type="term" value="C:cell outer membrane"/>
    <property type="evidence" value="ECO:0007669"/>
    <property type="project" value="UniProtKB-SubCell"/>
</dbReference>
<dbReference type="PROSITE" id="PS51257">
    <property type="entry name" value="PROKAR_LIPOPROTEIN"/>
    <property type="match status" value="1"/>
</dbReference>
<dbReference type="InterPro" id="IPR000566">
    <property type="entry name" value="Lipocln_cytosolic_FA-bd_dom"/>
</dbReference>
<evidence type="ECO:0000313" key="4">
    <source>
        <dbReference type="EMBL" id="KRG70400.1"/>
    </source>
</evidence>
<dbReference type="PANTHER" id="PTHR10612">
    <property type="entry name" value="APOLIPOPROTEIN D"/>
    <property type="match status" value="1"/>
</dbReference>
<keyword evidence="5" id="KW-1185">Reference proteome</keyword>
<dbReference type="GO" id="GO:0006950">
    <property type="term" value="P:response to stress"/>
    <property type="evidence" value="ECO:0007669"/>
    <property type="project" value="UniProtKB-ARBA"/>
</dbReference>
<dbReference type="Proteomes" id="UP000052052">
    <property type="component" value="Unassembled WGS sequence"/>
</dbReference>
<keyword evidence="2" id="KW-0472">Membrane</keyword>
<name>A0A0R0CLI5_9GAMM</name>